<dbReference type="InParanoid" id="A0A1J7JCV3"/>
<dbReference type="Proteomes" id="UP000182658">
    <property type="component" value="Unassembled WGS sequence"/>
</dbReference>
<evidence type="ECO:0000313" key="1">
    <source>
        <dbReference type="EMBL" id="OIW27544.1"/>
    </source>
</evidence>
<organism evidence="1 2">
    <name type="scientific">Coniochaeta ligniaria NRRL 30616</name>
    <dbReference type="NCBI Taxonomy" id="1408157"/>
    <lineage>
        <taxon>Eukaryota</taxon>
        <taxon>Fungi</taxon>
        <taxon>Dikarya</taxon>
        <taxon>Ascomycota</taxon>
        <taxon>Pezizomycotina</taxon>
        <taxon>Sordariomycetes</taxon>
        <taxon>Sordariomycetidae</taxon>
        <taxon>Coniochaetales</taxon>
        <taxon>Coniochaetaceae</taxon>
        <taxon>Coniochaeta</taxon>
    </lineage>
</organism>
<evidence type="ECO:0000313" key="2">
    <source>
        <dbReference type="Proteomes" id="UP000182658"/>
    </source>
</evidence>
<proteinExistence type="predicted"/>
<gene>
    <name evidence="1" type="ORF">CONLIGDRAFT_437758</name>
</gene>
<sequence length="160" mass="17441">MLPIVGTTSLRNTTACWCTRQRAALSSRQPAFGRYTQVGFTKLGQRMLLGLLPLAGANQAVSLIGPRPYGPGALVPTSGSYYSSATEAPAPQYQDISIGSLVYALLLWSRHCGWWLCFSTTNITLACEVLPSWCHNASRTEHQIKTIRSCFGIRNLDSSS</sequence>
<keyword evidence="2" id="KW-1185">Reference proteome</keyword>
<accession>A0A1J7JCV3</accession>
<protein>
    <submittedName>
        <fullName evidence="1">Uncharacterized protein</fullName>
    </submittedName>
</protein>
<name>A0A1J7JCV3_9PEZI</name>
<reference evidence="1 2" key="1">
    <citation type="submission" date="2016-10" db="EMBL/GenBank/DDBJ databases">
        <title>Draft genome sequence of Coniochaeta ligniaria NRRL30616, a lignocellulolytic fungus for bioabatement of inhibitors in plant biomass hydrolysates.</title>
        <authorList>
            <consortium name="DOE Joint Genome Institute"/>
            <person name="Jimenez D.J."/>
            <person name="Hector R.E."/>
            <person name="Riley R."/>
            <person name="Sun H."/>
            <person name="Grigoriev I.V."/>
            <person name="Van Elsas J.D."/>
            <person name="Nichols N.N."/>
        </authorList>
    </citation>
    <scope>NUCLEOTIDE SEQUENCE [LARGE SCALE GENOMIC DNA]</scope>
    <source>
        <strain evidence="1 2">NRRL 30616</strain>
    </source>
</reference>
<dbReference type="EMBL" id="KV875099">
    <property type="protein sequence ID" value="OIW27544.1"/>
    <property type="molecule type" value="Genomic_DNA"/>
</dbReference>
<dbReference type="AlphaFoldDB" id="A0A1J7JCV3"/>